<dbReference type="RefSeq" id="XP_002787956.1">
    <property type="nucleotide sequence ID" value="XM_002787910.1"/>
</dbReference>
<evidence type="ECO:0000313" key="1">
    <source>
        <dbReference type="EMBL" id="EER19752.1"/>
    </source>
</evidence>
<gene>
    <name evidence="1" type="ORF">Pmar_PMAR018112</name>
</gene>
<dbReference type="OrthoDB" id="338614at2759"/>
<proteinExistence type="predicted"/>
<dbReference type="EMBL" id="GG671026">
    <property type="protein sequence ID" value="EER19752.1"/>
    <property type="molecule type" value="Genomic_DNA"/>
</dbReference>
<name>C5K6Z1_PERM5</name>
<keyword evidence="2" id="KW-1185">Reference proteome</keyword>
<sequence length="94" mass="10472">MIAEAIDDDALLARLTAEMVLLRYEDNTLSNLRDMPAGRLLEVLVLVANLPEPNAATVMLPWYMSTLLVAIMTRFKSTVDDSITLRLVHQRGSS</sequence>
<dbReference type="InParanoid" id="C5K6Z1"/>
<dbReference type="GeneID" id="9057935"/>
<reference evidence="1 2" key="1">
    <citation type="submission" date="2008-07" db="EMBL/GenBank/DDBJ databases">
        <authorList>
            <person name="El-Sayed N."/>
            <person name="Caler E."/>
            <person name="Inman J."/>
            <person name="Amedeo P."/>
            <person name="Hass B."/>
            <person name="Wortman J."/>
        </authorList>
    </citation>
    <scope>NUCLEOTIDE SEQUENCE [LARGE SCALE GENOMIC DNA]</scope>
    <source>
        <strain evidence="2">ATCC 50983 / TXsc</strain>
    </source>
</reference>
<accession>C5K6Z1</accession>
<dbReference type="Proteomes" id="UP000007800">
    <property type="component" value="Unassembled WGS sequence"/>
</dbReference>
<feature type="non-terminal residue" evidence="1">
    <location>
        <position position="94"/>
    </location>
</feature>
<organism evidence="2">
    <name type="scientific">Perkinsus marinus (strain ATCC 50983 / TXsc)</name>
    <dbReference type="NCBI Taxonomy" id="423536"/>
    <lineage>
        <taxon>Eukaryota</taxon>
        <taxon>Sar</taxon>
        <taxon>Alveolata</taxon>
        <taxon>Perkinsozoa</taxon>
        <taxon>Perkinsea</taxon>
        <taxon>Perkinsida</taxon>
        <taxon>Perkinsidae</taxon>
        <taxon>Perkinsus</taxon>
    </lineage>
</organism>
<protein>
    <submittedName>
        <fullName evidence="1">Uncharacterized protein</fullName>
    </submittedName>
</protein>
<evidence type="ECO:0000313" key="2">
    <source>
        <dbReference type="Proteomes" id="UP000007800"/>
    </source>
</evidence>
<dbReference type="AlphaFoldDB" id="C5K6Z1"/>